<dbReference type="PATRIC" id="fig|1618207.4.peg.2143"/>
<dbReference type="InterPro" id="IPR036390">
    <property type="entry name" value="WH_DNA-bd_sf"/>
</dbReference>
<dbReference type="PANTHER" id="PTHR30346:SF29">
    <property type="entry name" value="LYSR SUBSTRATE-BINDING"/>
    <property type="match status" value="1"/>
</dbReference>
<evidence type="ECO:0000256" key="4">
    <source>
        <dbReference type="ARBA" id="ARBA00023163"/>
    </source>
</evidence>
<name>A0A0D4BZU6_9MICC</name>
<evidence type="ECO:0000313" key="7">
    <source>
        <dbReference type="Proteomes" id="UP000061839"/>
    </source>
</evidence>
<evidence type="ECO:0000259" key="5">
    <source>
        <dbReference type="PROSITE" id="PS50931"/>
    </source>
</evidence>
<keyword evidence="3" id="KW-0238">DNA-binding</keyword>
<keyword evidence="2" id="KW-0805">Transcription regulation</keyword>
<dbReference type="Gene3D" id="1.10.10.10">
    <property type="entry name" value="Winged helix-like DNA-binding domain superfamily/Winged helix DNA-binding domain"/>
    <property type="match status" value="1"/>
</dbReference>
<dbReference type="GO" id="GO:0003700">
    <property type="term" value="F:DNA-binding transcription factor activity"/>
    <property type="evidence" value="ECO:0007669"/>
    <property type="project" value="InterPro"/>
</dbReference>
<accession>A0A0D4BZU6</accession>
<sequence>MEVGQLRALRELRDRGSIAAVAQAMHVTPSSVSQQLSALARAAGCALTYRDGRRTALTDAGRALAAAAVRVESALGSATEAVKQFQQQPAGRVSIAAYHSASWALFPALLERFNEPDGIELLLSDEDVAQQHFPRLTADYDLVIGHRLQGGAQWPATVHVEPLFLEPLDIAMPAGHRLAKRQVLQVADLRGEAWLAVHDGFPLRGAIEQIAGINGETAKIVHRINEFYVAARVVEAAACISLMPRFTVDQTRYPGLVMRPLEFPQLGRQVDCLMRPEALTRGNVRAVLGALREISASLSQGV</sequence>
<dbReference type="InterPro" id="IPR000847">
    <property type="entry name" value="LysR_HTH_N"/>
</dbReference>
<evidence type="ECO:0000256" key="1">
    <source>
        <dbReference type="ARBA" id="ARBA00009437"/>
    </source>
</evidence>
<dbReference type="GO" id="GO:0032993">
    <property type="term" value="C:protein-DNA complex"/>
    <property type="evidence" value="ECO:0007669"/>
    <property type="project" value="TreeGrafter"/>
</dbReference>
<dbReference type="HOGENOM" id="CLU_039613_6_0_11"/>
<dbReference type="GO" id="GO:0003677">
    <property type="term" value="F:DNA binding"/>
    <property type="evidence" value="ECO:0007669"/>
    <property type="project" value="UniProtKB-KW"/>
</dbReference>
<evidence type="ECO:0000256" key="3">
    <source>
        <dbReference type="ARBA" id="ARBA00023125"/>
    </source>
</evidence>
<dbReference type="Pfam" id="PF00126">
    <property type="entry name" value="HTH_1"/>
    <property type="match status" value="1"/>
</dbReference>
<dbReference type="RefSeq" id="WP_045075481.1">
    <property type="nucleotide sequence ID" value="NZ_CP011005.1"/>
</dbReference>
<comment type="similarity">
    <text evidence="1">Belongs to the LysR transcriptional regulatory family.</text>
</comment>
<dbReference type="Pfam" id="PF03466">
    <property type="entry name" value="LysR_substrate"/>
    <property type="match status" value="1"/>
</dbReference>
<gene>
    <name evidence="6" type="ORF">UM93_10575</name>
</gene>
<protein>
    <recommendedName>
        <fullName evidence="5">HTH lysR-type domain-containing protein</fullName>
    </recommendedName>
</protein>
<dbReference type="OrthoDB" id="4131546at2"/>
<dbReference type="KEGG" id="ari:UM93_10575"/>
<dbReference type="Proteomes" id="UP000061839">
    <property type="component" value="Chromosome"/>
</dbReference>
<dbReference type="Gene3D" id="3.40.190.10">
    <property type="entry name" value="Periplasmic binding protein-like II"/>
    <property type="match status" value="2"/>
</dbReference>
<feature type="domain" description="HTH lysR-type" evidence="5">
    <location>
        <begin position="1"/>
        <end position="58"/>
    </location>
</feature>
<dbReference type="AlphaFoldDB" id="A0A0D4BZU6"/>
<dbReference type="PROSITE" id="PS50931">
    <property type="entry name" value="HTH_LYSR"/>
    <property type="match status" value="1"/>
</dbReference>
<dbReference type="STRING" id="1618207.UM93_10575"/>
<keyword evidence="7" id="KW-1185">Reference proteome</keyword>
<dbReference type="SUPFAM" id="SSF46785">
    <property type="entry name" value="Winged helix' DNA-binding domain"/>
    <property type="match status" value="1"/>
</dbReference>
<dbReference type="InterPro" id="IPR036388">
    <property type="entry name" value="WH-like_DNA-bd_sf"/>
</dbReference>
<dbReference type="PANTHER" id="PTHR30346">
    <property type="entry name" value="TRANSCRIPTIONAL DUAL REGULATOR HCAR-RELATED"/>
    <property type="match status" value="1"/>
</dbReference>
<dbReference type="InterPro" id="IPR005119">
    <property type="entry name" value="LysR_subst-bd"/>
</dbReference>
<evidence type="ECO:0000256" key="2">
    <source>
        <dbReference type="ARBA" id="ARBA00023015"/>
    </source>
</evidence>
<dbReference type="SUPFAM" id="SSF53850">
    <property type="entry name" value="Periplasmic binding protein-like II"/>
    <property type="match status" value="1"/>
</dbReference>
<dbReference type="CDD" id="cd05466">
    <property type="entry name" value="PBP2_LTTR_substrate"/>
    <property type="match status" value="1"/>
</dbReference>
<keyword evidence="4" id="KW-0804">Transcription</keyword>
<dbReference type="EMBL" id="CP011005">
    <property type="protein sequence ID" value="AJT41848.1"/>
    <property type="molecule type" value="Genomic_DNA"/>
</dbReference>
<organism evidence="6 7">
    <name type="scientific">Psychromicrobium lacuslunae</name>
    <dbReference type="NCBI Taxonomy" id="1618207"/>
    <lineage>
        <taxon>Bacteria</taxon>
        <taxon>Bacillati</taxon>
        <taxon>Actinomycetota</taxon>
        <taxon>Actinomycetes</taxon>
        <taxon>Micrococcales</taxon>
        <taxon>Micrococcaceae</taxon>
        <taxon>Psychromicrobium</taxon>
    </lineage>
</organism>
<reference evidence="6 7" key="1">
    <citation type="journal article" date="2015" name="Genome Announc.">
        <title>Complete Genome Sequencing of Protease-Producing Novel Arthrobacter sp. Strain IHBB 11108 Using PacBio Single-Molecule Real-Time Sequencing Technology.</title>
        <authorList>
            <person name="Kiran S."/>
            <person name="Swarnkar M.K."/>
            <person name="Pal M."/>
            <person name="Thakur R."/>
            <person name="Tewari R."/>
            <person name="Singh A.K."/>
            <person name="Gulati A."/>
        </authorList>
    </citation>
    <scope>NUCLEOTIDE SEQUENCE [LARGE SCALE GENOMIC DNA]</scope>
    <source>
        <strain evidence="6 7">IHBB 11108</strain>
    </source>
</reference>
<proteinExistence type="inferred from homology"/>
<evidence type="ECO:0000313" key="6">
    <source>
        <dbReference type="EMBL" id="AJT41848.1"/>
    </source>
</evidence>